<comment type="caution">
    <text evidence="2">The sequence shown here is derived from an EMBL/GenBank/DDBJ whole genome shotgun (WGS) entry which is preliminary data.</text>
</comment>
<feature type="region of interest" description="Disordered" evidence="1">
    <location>
        <begin position="1"/>
        <end position="28"/>
    </location>
</feature>
<name>A0A0A0BT88_9CELL</name>
<organism evidence="2 3">
    <name type="scientific">Cellulomonas carbonis T26</name>
    <dbReference type="NCBI Taxonomy" id="947969"/>
    <lineage>
        <taxon>Bacteria</taxon>
        <taxon>Bacillati</taxon>
        <taxon>Actinomycetota</taxon>
        <taxon>Actinomycetes</taxon>
        <taxon>Micrococcales</taxon>
        <taxon>Cellulomonadaceae</taxon>
        <taxon>Cellulomonas</taxon>
    </lineage>
</organism>
<evidence type="ECO:0000256" key="1">
    <source>
        <dbReference type="SAM" id="MobiDB-lite"/>
    </source>
</evidence>
<accession>A0A0A0BT88</accession>
<proteinExistence type="predicted"/>
<dbReference type="Proteomes" id="UP000029839">
    <property type="component" value="Unassembled WGS sequence"/>
</dbReference>
<evidence type="ECO:0000313" key="3">
    <source>
        <dbReference type="Proteomes" id="UP000029839"/>
    </source>
</evidence>
<sequence length="179" mass="17906">MALSPTSTPAPASSAALRTRGARTRPTPRAARTLAAGAVVAAVLTGCSATNELTTIGAYDASDGVSASVGDVRVGNLVLVGEDEGEPGRLLGYVTHDGLEGTTVTLSLADGGEPVTVDLEPSGTVQLGDAEGDELVFESLPVIPGAVADLVVETELGETTTVPVPVLDGTLPEYADLVP</sequence>
<protein>
    <submittedName>
        <fullName evidence="2">Uncharacterized protein</fullName>
    </submittedName>
</protein>
<evidence type="ECO:0000313" key="2">
    <source>
        <dbReference type="EMBL" id="KGM11146.1"/>
    </source>
</evidence>
<dbReference type="AlphaFoldDB" id="A0A0A0BT88"/>
<dbReference type="EMBL" id="AXCY01000029">
    <property type="protein sequence ID" value="KGM11146.1"/>
    <property type="molecule type" value="Genomic_DNA"/>
</dbReference>
<gene>
    <name evidence="2" type="ORF">N868_10080</name>
</gene>
<dbReference type="OrthoDB" id="3267550at2"/>
<dbReference type="RefSeq" id="WP_052426124.1">
    <property type="nucleotide sequence ID" value="NZ_AXCY01000029.1"/>
</dbReference>
<reference evidence="2 3" key="2">
    <citation type="journal article" date="2015" name="Stand. Genomic Sci.">
        <title>Draft genome sequence of Cellulomonas carbonis T26(T) and comparative analysis of six Cellulomonas genomes.</title>
        <authorList>
            <person name="Zhuang W."/>
            <person name="Zhang S."/>
            <person name="Xia X."/>
            <person name="Wang G."/>
        </authorList>
    </citation>
    <scope>NUCLEOTIDE SEQUENCE [LARGE SCALE GENOMIC DNA]</scope>
    <source>
        <strain evidence="2 3">T26</strain>
    </source>
</reference>
<reference evidence="2 3" key="1">
    <citation type="submission" date="2013-08" db="EMBL/GenBank/DDBJ databases">
        <title>Genome sequencing of Cellulomonas carbonis T26.</title>
        <authorList>
            <person name="Chen F."/>
            <person name="Li Y."/>
            <person name="Wang G."/>
        </authorList>
    </citation>
    <scope>NUCLEOTIDE SEQUENCE [LARGE SCALE GENOMIC DNA]</scope>
    <source>
        <strain evidence="2 3">T26</strain>
    </source>
</reference>
<keyword evidence="3" id="KW-1185">Reference proteome</keyword>